<keyword evidence="1" id="KW-1133">Transmembrane helix</keyword>
<keyword evidence="1" id="KW-0472">Membrane</keyword>
<name>A0A8X7C6K6_9ARAC</name>
<gene>
    <name evidence="2" type="ORF">TNIN_49781</name>
</gene>
<evidence type="ECO:0000313" key="2">
    <source>
        <dbReference type="EMBL" id="GFY54214.1"/>
    </source>
</evidence>
<organism evidence="2 3">
    <name type="scientific">Trichonephila inaurata madagascariensis</name>
    <dbReference type="NCBI Taxonomy" id="2747483"/>
    <lineage>
        <taxon>Eukaryota</taxon>
        <taxon>Metazoa</taxon>
        <taxon>Ecdysozoa</taxon>
        <taxon>Arthropoda</taxon>
        <taxon>Chelicerata</taxon>
        <taxon>Arachnida</taxon>
        <taxon>Araneae</taxon>
        <taxon>Araneomorphae</taxon>
        <taxon>Entelegynae</taxon>
        <taxon>Araneoidea</taxon>
        <taxon>Nephilidae</taxon>
        <taxon>Trichonephila</taxon>
        <taxon>Trichonephila inaurata</taxon>
    </lineage>
</organism>
<accession>A0A8X7C6K6</accession>
<sequence>MPHNVSKFISDQPSQLHQVSRVMVGQRFCLFMFQKYMYYFSLFFLGTHRRHFVLRITQEQGWIRNEFAAFAREMLVQVWTEMECHPVICCVSKDAHIESLYGTTLVQKNI</sequence>
<dbReference type="Proteomes" id="UP000886998">
    <property type="component" value="Unassembled WGS sequence"/>
</dbReference>
<keyword evidence="1" id="KW-0812">Transmembrane</keyword>
<reference evidence="2" key="1">
    <citation type="submission" date="2020-08" db="EMBL/GenBank/DDBJ databases">
        <title>Multicomponent nature underlies the extraordinary mechanical properties of spider dragline silk.</title>
        <authorList>
            <person name="Kono N."/>
            <person name="Nakamura H."/>
            <person name="Mori M."/>
            <person name="Yoshida Y."/>
            <person name="Ohtoshi R."/>
            <person name="Malay A.D."/>
            <person name="Moran D.A.P."/>
            <person name="Tomita M."/>
            <person name="Numata K."/>
            <person name="Arakawa K."/>
        </authorList>
    </citation>
    <scope>NUCLEOTIDE SEQUENCE</scope>
</reference>
<evidence type="ECO:0000313" key="3">
    <source>
        <dbReference type="Proteomes" id="UP000886998"/>
    </source>
</evidence>
<protein>
    <submittedName>
        <fullName evidence="2">Uncharacterized protein</fullName>
    </submittedName>
</protein>
<dbReference type="EMBL" id="BMAV01009770">
    <property type="protein sequence ID" value="GFY54214.1"/>
    <property type="molecule type" value="Genomic_DNA"/>
</dbReference>
<comment type="caution">
    <text evidence="2">The sequence shown here is derived from an EMBL/GenBank/DDBJ whole genome shotgun (WGS) entry which is preliminary data.</text>
</comment>
<proteinExistence type="predicted"/>
<feature type="transmembrane region" description="Helical" evidence="1">
    <location>
        <begin position="24"/>
        <end position="45"/>
    </location>
</feature>
<evidence type="ECO:0000256" key="1">
    <source>
        <dbReference type="SAM" id="Phobius"/>
    </source>
</evidence>
<keyword evidence="3" id="KW-1185">Reference proteome</keyword>
<dbReference type="AlphaFoldDB" id="A0A8X7C6K6"/>